<reference evidence="1" key="1">
    <citation type="submission" date="2023-05" db="EMBL/GenBank/DDBJ databases">
        <title>Comparative genomics of Bacillaceae isolates and their secondary metabolite potential.</title>
        <authorList>
            <person name="Song L."/>
            <person name="Nielsen L.J."/>
            <person name="Mohite O."/>
            <person name="Xu X."/>
            <person name="Weber T."/>
            <person name="Kovacs A.T."/>
        </authorList>
    </citation>
    <scope>NUCLEOTIDE SEQUENCE</scope>
    <source>
        <strain evidence="1">XLM17</strain>
    </source>
</reference>
<keyword evidence="2" id="KW-1185">Reference proteome</keyword>
<proteinExistence type="predicted"/>
<gene>
    <name evidence="1" type="ORF">QNH39_24430</name>
</gene>
<dbReference type="RefSeq" id="WP_066092616.1">
    <property type="nucleotide sequence ID" value="NZ_CP126114.1"/>
</dbReference>
<dbReference type="AlphaFoldDB" id="A0AA95MR39"/>
<dbReference type="Proteomes" id="UP001178288">
    <property type="component" value="Chromosome"/>
</dbReference>
<evidence type="ECO:0000313" key="1">
    <source>
        <dbReference type="EMBL" id="WHY85716.1"/>
    </source>
</evidence>
<name>A0AA95MR39_9BACI</name>
<protein>
    <submittedName>
        <fullName evidence="1">Uncharacterized protein</fullName>
    </submittedName>
</protein>
<accession>A0AA95MR39</accession>
<evidence type="ECO:0000313" key="2">
    <source>
        <dbReference type="Proteomes" id="UP001178288"/>
    </source>
</evidence>
<dbReference type="KEGG" id="nnv:QNH39_24430"/>
<sequence>MYKNGFARSQMARSMSRETFLKYVATTIERQLQEWNASYAVVVLKLTDYHVWVNGTEEYYELSVAVDELEQLQKSSPYALDRHIWRLLQNQGLSIEKGYGDYIEFVMQ</sequence>
<dbReference type="EMBL" id="CP126114">
    <property type="protein sequence ID" value="WHY85716.1"/>
    <property type="molecule type" value="Genomic_DNA"/>
</dbReference>
<organism evidence="1 2">
    <name type="scientific">Neobacillus novalis</name>
    <dbReference type="NCBI Taxonomy" id="220687"/>
    <lineage>
        <taxon>Bacteria</taxon>
        <taxon>Bacillati</taxon>
        <taxon>Bacillota</taxon>
        <taxon>Bacilli</taxon>
        <taxon>Bacillales</taxon>
        <taxon>Bacillaceae</taxon>
        <taxon>Neobacillus</taxon>
    </lineage>
</organism>